<sequence>MSPKKITYDHTPVLEESTPIDKVYEQSIKNLKRLPQTTQVPEEKLKSNLPNIFTVPQTAPLIWAQEKEIYQHYLVVTKADVGGIGGHVETADQVQAAGLEYILRHNRLQGRPIFKSIFTSHTGDDLAFTGIVDQQTIQHKEALDELLWDAFTESSKVALKQGNYGPGQDLKADAFTGNIHGSGPASVSLPLPVREDPNQASQTVLIAFADKTEPGTYNHLTTGAYLDPNYNTGLLLAESAMSRGYIFEITDVDTKAQAIEAGTSPSNQKQMDAMMDKIGKNQRTITLSGPENLYDIAALTMQSSRYVISKIYSKDEKGKENKLGLVVSAERLHNIKTSKGYTYGGKDDPVLVALCQGDWPAPGEITAPLARTPIVAGDCRGSHYLHLYPMPINNQTSYFSGPIISVITLSVNIHTGRIGAISDQLACGTPWDQYRLQAAERMEQFRSSHGFRQPATLPVEEQEYHSGFKNRMTRLSASFKTK</sequence>
<evidence type="ECO:0000256" key="1">
    <source>
        <dbReference type="ARBA" id="ARBA00001273"/>
    </source>
</evidence>
<keyword evidence="13" id="KW-0704">Schiff base</keyword>
<dbReference type="Pfam" id="PF01950">
    <property type="entry name" value="FBPase_3"/>
    <property type="match status" value="1"/>
</dbReference>
<dbReference type="Proteomes" id="UP000176317">
    <property type="component" value="Unassembled WGS sequence"/>
</dbReference>
<evidence type="ECO:0000256" key="9">
    <source>
        <dbReference type="ARBA" id="ARBA00022723"/>
    </source>
</evidence>
<keyword evidence="10" id="KW-0378">Hydrolase</keyword>
<comment type="subunit">
    <text evidence="5">Homooctamer; dimer of tetramers.</text>
</comment>
<evidence type="ECO:0000256" key="12">
    <source>
        <dbReference type="ARBA" id="ARBA00023239"/>
    </source>
</evidence>
<dbReference type="PANTHER" id="PTHR38341">
    <property type="entry name" value="FRUCTOSE-1,6-BISPHOSPHATE ALDOLASE/PHOSPHATASE"/>
    <property type="match status" value="1"/>
</dbReference>
<evidence type="ECO:0000256" key="11">
    <source>
        <dbReference type="ARBA" id="ARBA00022842"/>
    </source>
</evidence>
<evidence type="ECO:0000313" key="16">
    <source>
        <dbReference type="Proteomes" id="UP000176317"/>
    </source>
</evidence>
<keyword evidence="14" id="KW-0119">Carbohydrate metabolism</keyword>
<dbReference type="UniPathway" id="UPA00138"/>
<evidence type="ECO:0000256" key="8">
    <source>
        <dbReference type="ARBA" id="ARBA00022432"/>
    </source>
</evidence>
<feature type="non-terminal residue" evidence="15">
    <location>
        <position position="482"/>
    </location>
</feature>
<comment type="pathway">
    <text evidence="3">Carbohydrate biosynthesis; gluconeogenesis.</text>
</comment>
<keyword evidence="8" id="KW-0312">Gluconeogenesis</keyword>
<gene>
    <name evidence="15" type="ORF">A2164_04000</name>
</gene>
<comment type="similarity">
    <text evidence="4">Belongs to the FBP aldolase/phosphatase family.</text>
</comment>
<dbReference type="GO" id="GO:0042132">
    <property type="term" value="F:fructose 1,6-bisphosphate 1-phosphatase activity"/>
    <property type="evidence" value="ECO:0007669"/>
    <property type="project" value="UniProtKB-EC"/>
</dbReference>
<dbReference type="SUPFAM" id="SSF111249">
    <property type="entry name" value="Sulfolobus fructose-1,6-bisphosphatase-like"/>
    <property type="match status" value="1"/>
</dbReference>
<comment type="cofactor">
    <cofactor evidence="2">
        <name>Mg(2+)</name>
        <dbReference type="ChEBI" id="CHEBI:18420"/>
    </cofactor>
</comment>
<evidence type="ECO:0000256" key="13">
    <source>
        <dbReference type="ARBA" id="ARBA00023270"/>
    </source>
</evidence>
<evidence type="ECO:0000256" key="5">
    <source>
        <dbReference type="ARBA" id="ARBA00011820"/>
    </source>
</evidence>
<evidence type="ECO:0000256" key="2">
    <source>
        <dbReference type="ARBA" id="ARBA00001946"/>
    </source>
</evidence>
<keyword evidence="11" id="KW-0460">Magnesium</keyword>
<keyword evidence="12" id="KW-0456">Lyase</keyword>
<dbReference type="GO" id="GO:0046872">
    <property type="term" value="F:metal ion binding"/>
    <property type="evidence" value="ECO:0007669"/>
    <property type="project" value="UniProtKB-KW"/>
</dbReference>
<dbReference type="InterPro" id="IPR002803">
    <property type="entry name" value="FBPase_V"/>
</dbReference>
<organism evidence="15 16">
    <name type="scientific">Candidatus Curtissbacteria bacterium RBG_13_35_7</name>
    <dbReference type="NCBI Taxonomy" id="1797705"/>
    <lineage>
        <taxon>Bacteria</taxon>
        <taxon>Candidatus Curtissiibacteriota</taxon>
    </lineage>
</organism>
<dbReference type="EMBL" id="MFAT01000001">
    <property type="protein sequence ID" value="OGD87291.1"/>
    <property type="molecule type" value="Genomic_DNA"/>
</dbReference>
<dbReference type="GO" id="GO:0006094">
    <property type="term" value="P:gluconeogenesis"/>
    <property type="evidence" value="ECO:0007669"/>
    <property type="project" value="UniProtKB-UniPathway"/>
</dbReference>
<evidence type="ECO:0000256" key="14">
    <source>
        <dbReference type="ARBA" id="ARBA00023277"/>
    </source>
</evidence>
<reference evidence="15 16" key="1">
    <citation type="journal article" date="2016" name="Nat. Commun.">
        <title>Thousands of microbial genomes shed light on interconnected biogeochemical processes in an aquifer system.</title>
        <authorList>
            <person name="Anantharaman K."/>
            <person name="Brown C.T."/>
            <person name="Hug L.A."/>
            <person name="Sharon I."/>
            <person name="Castelle C.J."/>
            <person name="Probst A.J."/>
            <person name="Thomas B.C."/>
            <person name="Singh A."/>
            <person name="Wilkins M.J."/>
            <person name="Karaoz U."/>
            <person name="Brodie E.L."/>
            <person name="Williams K.H."/>
            <person name="Hubbard S.S."/>
            <person name="Banfield J.F."/>
        </authorList>
    </citation>
    <scope>NUCLEOTIDE SEQUENCE [LARGE SCALE GENOMIC DNA]</scope>
</reference>
<evidence type="ECO:0000256" key="3">
    <source>
        <dbReference type="ARBA" id="ARBA00004742"/>
    </source>
</evidence>
<dbReference type="AlphaFoldDB" id="A0A1F5G602"/>
<dbReference type="GO" id="GO:0016829">
    <property type="term" value="F:lyase activity"/>
    <property type="evidence" value="ECO:0007669"/>
    <property type="project" value="UniProtKB-KW"/>
</dbReference>
<dbReference type="InterPro" id="IPR036076">
    <property type="entry name" value="FBPase_V_sf"/>
</dbReference>
<accession>A0A1F5G602</accession>
<keyword evidence="9" id="KW-0479">Metal-binding</keyword>
<evidence type="ECO:0000256" key="10">
    <source>
        <dbReference type="ARBA" id="ARBA00022801"/>
    </source>
</evidence>
<proteinExistence type="inferred from homology"/>
<name>A0A1F5G602_9BACT</name>
<evidence type="ECO:0000256" key="7">
    <source>
        <dbReference type="ARBA" id="ARBA00018635"/>
    </source>
</evidence>
<evidence type="ECO:0000313" key="15">
    <source>
        <dbReference type="EMBL" id="OGD87291.1"/>
    </source>
</evidence>
<comment type="catalytic activity">
    <reaction evidence="1">
        <text>beta-D-fructose 1,6-bisphosphate + H2O = beta-D-fructose 6-phosphate + phosphate</text>
        <dbReference type="Rhea" id="RHEA:11064"/>
        <dbReference type="ChEBI" id="CHEBI:15377"/>
        <dbReference type="ChEBI" id="CHEBI:32966"/>
        <dbReference type="ChEBI" id="CHEBI:43474"/>
        <dbReference type="ChEBI" id="CHEBI:57634"/>
        <dbReference type="EC" id="3.1.3.11"/>
    </reaction>
</comment>
<evidence type="ECO:0000256" key="6">
    <source>
        <dbReference type="ARBA" id="ARBA00013093"/>
    </source>
</evidence>
<dbReference type="PANTHER" id="PTHR38341:SF1">
    <property type="entry name" value="FRUCTOSE-1,6-BISPHOSPHATE ALDOLASE_PHOSPHATASE"/>
    <property type="match status" value="1"/>
</dbReference>
<comment type="caution">
    <text evidence="15">The sequence shown here is derived from an EMBL/GenBank/DDBJ whole genome shotgun (WGS) entry which is preliminary data.</text>
</comment>
<evidence type="ECO:0000256" key="4">
    <source>
        <dbReference type="ARBA" id="ARBA00010693"/>
    </source>
</evidence>
<dbReference type="EC" id="3.1.3.11" evidence="6"/>
<protein>
    <recommendedName>
        <fullName evidence="7">Fructose-1,6-bisphosphate aldolase/phosphatase</fullName>
        <ecNumber evidence="6">3.1.3.11</ecNumber>
    </recommendedName>
</protein>